<protein>
    <recommendedName>
        <fullName evidence="3">PD-(D/E)XK nuclease family protein</fullName>
    </recommendedName>
</protein>
<gene>
    <name evidence="1" type="ORF">F9B16_09810</name>
</gene>
<keyword evidence="2" id="KW-1185">Reference proteome</keyword>
<evidence type="ECO:0008006" key="3">
    <source>
        <dbReference type="Google" id="ProtNLM"/>
    </source>
</evidence>
<dbReference type="Gene3D" id="3.90.320.10">
    <property type="match status" value="1"/>
</dbReference>
<organism evidence="1 2">
    <name type="scientific">Actinomadura montaniterrae</name>
    <dbReference type="NCBI Taxonomy" id="1803903"/>
    <lineage>
        <taxon>Bacteria</taxon>
        <taxon>Bacillati</taxon>
        <taxon>Actinomycetota</taxon>
        <taxon>Actinomycetes</taxon>
        <taxon>Streptosporangiales</taxon>
        <taxon>Thermomonosporaceae</taxon>
        <taxon>Actinomadura</taxon>
    </lineage>
</organism>
<accession>A0A6L3W2F0</accession>
<dbReference type="InterPro" id="IPR011604">
    <property type="entry name" value="PDDEXK-like_dom_sf"/>
</dbReference>
<evidence type="ECO:0000313" key="1">
    <source>
        <dbReference type="EMBL" id="KAB2384733.1"/>
    </source>
</evidence>
<reference evidence="1 2" key="1">
    <citation type="submission" date="2019-09" db="EMBL/GenBank/DDBJ databases">
        <title>Actinomadura physcomitrii sp. nov., a novel actinomycete isolated from moss [Physcomitrium sphaericum (Ludw) Fuernr].</title>
        <authorList>
            <person name="Liu C."/>
            <person name="Zhuang X."/>
        </authorList>
    </citation>
    <scope>NUCLEOTIDE SEQUENCE [LARGE SCALE GENOMIC DNA]</scope>
    <source>
        <strain evidence="1 2">CYP1-1B</strain>
    </source>
</reference>
<dbReference type="Proteomes" id="UP000483004">
    <property type="component" value="Unassembled WGS sequence"/>
</dbReference>
<name>A0A6L3W2F0_9ACTN</name>
<dbReference type="RefSeq" id="WP_151539688.1">
    <property type="nucleotide sequence ID" value="NZ_WBMR01000019.1"/>
</dbReference>
<proteinExistence type="predicted"/>
<evidence type="ECO:0000313" key="2">
    <source>
        <dbReference type="Proteomes" id="UP000483004"/>
    </source>
</evidence>
<dbReference type="AlphaFoldDB" id="A0A6L3W2F0"/>
<dbReference type="EMBL" id="WBMR01000019">
    <property type="protein sequence ID" value="KAB2384733.1"/>
    <property type="molecule type" value="Genomic_DNA"/>
</dbReference>
<dbReference type="OrthoDB" id="5140755at2"/>
<sequence>MSDLQAEMLGVIEHAIANAPRSLQKAIGPSEIGHPCARRIAYKLAGAPEVNTGRVPWKPAIGTAVHAWLDETFTAANARQPDFDTTGGRYLCEVRVDVGEIAGQTITGSCDLRTPEESLDFKIVGDPTLRRVKKEQHPGQQYRIQGHLYGRGWQRMGRPVKTIGVWFLPRNQELRQAYLWTEPYDEQVAIEALARAESIASLVQRFGVAAAGALPMTEAYCSGCPFFRANSTDLTQGCPGVIKAKDPAAEFAGLLAS</sequence>
<comment type="caution">
    <text evidence="1">The sequence shown here is derived from an EMBL/GenBank/DDBJ whole genome shotgun (WGS) entry which is preliminary data.</text>
</comment>